<dbReference type="EMBL" id="FPBK01000012">
    <property type="protein sequence ID" value="SFU66277.1"/>
    <property type="molecule type" value="Genomic_DNA"/>
</dbReference>
<evidence type="ECO:0000313" key="3">
    <source>
        <dbReference type="Proteomes" id="UP000199138"/>
    </source>
</evidence>
<keyword evidence="1" id="KW-0812">Transmembrane</keyword>
<evidence type="ECO:0000256" key="1">
    <source>
        <dbReference type="SAM" id="Phobius"/>
    </source>
</evidence>
<feature type="transmembrane region" description="Helical" evidence="1">
    <location>
        <begin position="13"/>
        <end position="33"/>
    </location>
</feature>
<evidence type="ECO:0008006" key="4">
    <source>
        <dbReference type="Google" id="ProtNLM"/>
    </source>
</evidence>
<reference evidence="2 3" key="1">
    <citation type="submission" date="2016-10" db="EMBL/GenBank/DDBJ databases">
        <authorList>
            <person name="de Groot N.N."/>
        </authorList>
    </citation>
    <scope>NUCLEOTIDE SEQUENCE [LARGE SCALE GENOMIC DNA]</scope>
    <source>
        <strain evidence="2 3">CGMCC 1.12333</strain>
    </source>
</reference>
<sequence>MFYVITPSTILDYVILLSICLFGFAIGFFLAMAKFKSLQSTTSETEIRTENNYVVSNFGVPGQIKAVKTYERGMYVKSEPQEDYQPEDNALEKDDLKKLKGIGPTVERRFNEIGYFTFNQLTALQQEDKKTISQILSFLPNQVKIEDICSQAKLLCTAEKVSA</sequence>
<name>A0A1I7I048_9FLAO</name>
<dbReference type="Proteomes" id="UP000199138">
    <property type="component" value="Unassembled WGS sequence"/>
</dbReference>
<gene>
    <name evidence="2" type="ORF">SAMN05216480_11217</name>
</gene>
<evidence type="ECO:0000313" key="2">
    <source>
        <dbReference type="EMBL" id="SFU66277.1"/>
    </source>
</evidence>
<dbReference type="AlphaFoldDB" id="A0A1I7I048"/>
<protein>
    <recommendedName>
        <fullName evidence="4">Helix-hairpin-helix domain-containing protein</fullName>
    </recommendedName>
</protein>
<keyword evidence="1" id="KW-1133">Transmembrane helix</keyword>
<keyword evidence="1" id="KW-0472">Membrane</keyword>
<accession>A0A1I7I048</accession>
<dbReference type="RefSeq" id="WP_143106427.1">
    <property type="nucleotide sequence ID" value="NZ_FPBK01000012.1"/>
</dbReference>
<organism evidence="2 3">
    <name type="scientific">Pustulibacterium marinum</name>
    <dbReference type="NCBI Taxonomy" id="1224947"/>
    <lineage>
        <taxon>Bacteria</taxon>
        <taxon>Pseudomonadati</taxon>
        <taxon>Bacteroidota</taxon>
        <taxon>Flavobacteriia</taxon>
        <taxon>Flavobacteriales</taxon>
        <taxon>Flavobacteriaceae</taxon>
        <taxon>Pustulibacterium</taxon>
    </lineage>
</organism>
<proteinExistence type="predicted"/>
<keyword evidence="3" id="KW-1185">Reference proteome</keyword>
<dbReference type="OrthoDB" id="9807941at2"/>